<keyword evidence="13 18" id="KW-1133">Transmembrane helix</keyword>
<feature type="coiled-coil region" evidence="16">
    <location>
        <begin position="536"/>
        <end position="590"/>
    </location>
</feature>
<dbReference type="SMART" id="SM00184">
    <property type="entry name" value="RING"/>
    <property type="match status" value="1"/>
</dbReference>
<evidence type="ECO:0000256" key="6">
    <source>
        <dbReference type="ARBA" id="ARBA00022679"/>
    </source>
</evidence>
<keyword evidence="6" id="KW-0808">Transferase</keyword>
<dbReference type="Proteomes" id="UP000781932">
    <property type="component" value="Unassembled WGS sequence"/>
</dbReference>
<protein>
    <recommendedName>
        <fullName evidence="5">RING-type E3 ubiquitin transferase</fullName>
        <ecNumber evidence="5">2.3.2.27</ecNumber>
    </recommendedName>
</protein>
<evidence type="ECO:0000256" key="18">
    <source>
        <dbReference type="SAM" id="Phobius"/>
    </source>
</evidence>
<evidence type="ECO:0000256" key="1">
    <source>
        <dbReference type="ARBA" id="ARBA00000900"/>
    </source>
</evidence>
<keyword evidence="9 15" id="KW-0863">Zinc-finger</keyword>
<keyword evidence="10" id="KW-0833">Ubl conjugation pathway</keyword>
<evidence type="ECO:0000256" key="2">
    <source>
        <dbReference type="ARBA" id="ARBA00004477"/>
    </source>
</evidence>
<evidence type="ECO:0000313" key="21">
    <source>
        <dbReference type="Proteomes" id="UP000781932"/>
    </source>
</evidence>
<feature type="transmembrane region" description="Helical" evidence="18">
    <location>
        <begin position="118"/>
        <end position="138"/>
    </location>
</feature>
<evidence type="ECO:0000313" key="20">
    <source>
        <dbReference type="EMBL" id="KAF9870823.1"/>
    </source>
</evidence>
<feature type="region of interest" description="Disordered" evidence="17">
    <location>
        <begin position="672"/>
        <end position="830"/>
    </location>
</feature>
<feature type="compositionally biased region" description="Basic and acidic residues" evidence="17">
    <location>
        <begin position="243"/>
        <end position="252"/>
    </location>
</feature>
<dbReference type="GO" id="GO:0005789">
    <property type="term" value="C:endoplasmic reticulum membrane"/>
    <property type="evidence" value="ECO:0007669"/>
    <property type="project" value="UniProtKB-SubCell"/>
</dbReference>
<evidence type="ECO:0000256" key="7">
    <source>
        <dbReference type="ARBA" id="ARBA00022692"/>
    </source>
</evidence>
<dbReference type="InterPro" id="IPR058051">
    <property type="entry name" value="Znf_RING_synoviolin"/>
</dbReference>
<evidence type="ECO:0000256" key="17">
    <source>
        <dbReference type="SAM" id="MobiDB-lite"/>
    </source>
</evidence>
<evidence type="ECO:0000259" key="19">
    <source>
        <dbReference type="PROSITE" id="PS50089"/>
    </source>
</evidence>
<dbReference type="RefSeq" id="XP_038740284.1">
    <property type="nucleotide sequence ID" value="XM_038894436.1"/>
</dbReference>
<sequence length="830" mass="91024">MRVSLTPIYEYRAFSPSEIKMRLAWYAGVSTALAATVVVSAFHQRANFYSAMVYLAQSNFCLLVLVNFIYLIYGTMIYGLQRLLYGPLRQVEVEQLSERAWFAITETCLAMTIFREEIGAWFLVMFTALVTGKVWGWIGDGRVEVLEQQPPTNPGLFHTRLSISLLLSLVYDTWLLRYTVNTVIQQARPNMMVMFLFEFAVLATCSARTGIRYLVSVMEQNIVKTQTRQRLEERRRQVREEREELLRQREQDGGASDDADLPREEDIDEMDIEVPGWEAKGQWILILDLIADCVKLAIYLVFFGILLTFYGLPIHIMRDLFMTARSVIKRGSALWRYRKAVEDMNKYPDATQEELSREDTCIICREEMRPWDPNSGAVERVRPKKLPCGHILHFGCLKSWLERQQVCPTCRSPVVVNNNAAAPQNREAVLARIGLGGLGAAPAAPAGPQPPGGNAPAAPGVQPAQQAPRNGAARVFQLGPLRLGFAQGENMQQLAQQMGVPPEAIPTPPQAAPAGPFTPAVQTPGGNNMTAIRGQIQQLEQMIQREVLSLQHMHNELQTLQLLTAELGRIRRLQQQQEQVQNILHNAGQNVAATTAVDAGAAQFPPQLPIPPMPLAQLPIQQLRVNAPVVTRHGTTTQSNAIPAGSAELPEGVVIPPGWSLLPLQRLDGAPVAASPQTFPETAPSTSGDNPEALAHTQAQPAPVQVTETSNSATQAASASSTSQANEPEPRQETVQGSNAPAERVESPTVLAPNPVLPNWGGANQLFGNGRGLSGLGNPTPSESSTEERRRDESATRSSEMVASAQEESAEDSSKGKGKAVTVEEAEDDE</sequence>
<evidence type="ECO:0000256" key="12">
    <source>
        <dbReference type="ARBA" id="ARBA00022833"/>
    </source>
</evidence>
<dbReference type="PANTHER" id="PTHR22763">
    <property type="entry name" value="RING ZINC FINGER PROTEIN"/>
    <property type="match status" value="1"/>
</dbReference>
<keyword evidence="16" id="KW-0175">Coiled coil</keyword>
<feature type="compositionally biased region" description="Low complexity" evidence="17">
    <location>
        <begin position="707"/>
        <end position="727"/>
    </location>
</feature>
<evidence type="ECO:0000256" key="4">
    <source>
        <dbReference type="ARBA" id="ARBA00010089"/>
    </source>
</evidence>
<comment type="caution">
    <text evidence="20">The sequence shown here is derived from an EMBL/GenBank/DDBJ whole genome shotgun (WGS) entry which is preliminary data.</text>
</comment>
<feature type="compositionally biased region" description="Basic and acidic residues" evidence="17">
    <location>
        <begin position="786"/>
        <end position="795"/>
    </location>
</feature>
<dbReference type="OrthoDB" id="7759664at2759"/>
<evidence type="ECO:0000256" key="9">
    <source>
        <dbReference type="ARBA" id="ARBA00022771"/>
    </source>
</evidence>
<feature type="domain" description="RING-type" evidence="19">
    <location>
        <begin position="361"/>
        <end position="411"/>
    </location>
</feature>
<dbReference type="PROSITE" id="PS50089">
    <property type="entry name" value="ZF_RING_2"/>
    <property type="match status" value="1"/>
</dbReference>
<feature type="transmembrane region" description="Helical" evidence="18">
    <location>
        <begin position="23"/>
        <end position="42"/>
    </location>
</feature>
<evidence type="ECO:0000256" key="13">
    <source>
        <dbReference type="ARBA" id="ARBA00022989"/>
    </source>
</evidence>
<dbReference type="CDD" id="cd16479">
    <property type="entry name" value="RING-H2_synoviolin"/>
    <property type="match status" value="1"/>
</dbReference>
<dbReference type="Gene3D" id="3.30.40.10">
    <property type="entry name" value="Zinc/RING finger domain, C3HC4 (zinc finger)"/>
    <property type="match status" value="1"/>
</dbReference>
<evidence type="ECO:0000256" key="16">
    <source>
        <dbReference type="SAM" id="Coils"/>
    </source>
</evidence>
<comment type="pathway">
    <text evidence="3">Protein modification; protein ubiquitination.</text>
</comment>
<dbReference type="EMBL" id="JAATWM020000050">
    <property type="protein sequence ID" value="KAF9870823.1"/>
    <property type="molecule type" value="Genomic_DNA"/>
</dbReference>
<keyword evidence="7 18" id="KW-0812">Transmembrane</keyword>
<comment type="similarity">
    <text evidence="4">Belongs to the HRD1 family.</text>
</comment>
<gene>
    <name evidence="20" type="ORF">CkaCkLH20_11722</name>
</gene>
<dbReference type="InterPro" id="IPR001841">
    <property type="entry name" value="Znf_RING"/>
</dbReference>
<evidence type="ECO:0000256" key="3">
    <source>
        <dbReference type="ARBA" id="ARBA00004906"/>
    </source>
</evidence>
<evidence type="ECO:0000256" key="11">
    <source>
        <dbReference type="ARBA" id="ARBA00022824"/>
    </source>
</evidence>
<feature type="compositionally biased region" description="Polar residues" evidence="17">
    <location>
        <begin position="675"/>
        <end position="689"/>
    </location>
</feature>
<organism evidence="20 21">
    <name type="scientific">Colletotrichum karsti</name>
    <dbReference type="NCBI Taxonomy" id="1095194"/>
    <lineage>
        <taxon>Eukaryota</taxon>
        <taxon>Fungi</taxon>
        <taxon>Dikarya</taxon>
        <taxon>Ascomycota</taxon>
        <taxon>Pezizomycotina</taxon>
        <taxon>Sordariomycetes</taxon>
        <taxon>Hypocreomycetidae</taxon>
        <taxon>Glomerellales</taxon>
        <taxon>Glomerellaceae</taxon>
        <taxon>Colletotrichum</taxon>
        <taxon>Colletotrichum boninense species complex</taxon>
    </lineage>
</organism>
<dbReference type="EC" id="2.3.2.27" evidence="5"/>
<keyword evidence="8" id="KW-0479">Metal-binding</keyword>
<keyword evidence="21" id="KW-1185">Reference proteome</keyword>
<feature type="transmembrane region" description="Helical" evidence="18">
    <location>
        <begin position="158"/>
        <end position="180"/>
    </location>
</feature>
<dbReference type="AlphaFoldDB" id="A0A9P6LEV3"/>
<evidence type="ECO:0000256" key="10">
    <source>
        <dbReference type="ARBA" id="ARBA00022786"/>
    </source>
</evidence>
<evidence type="ECO:0000256" key="14">
    <source>
        <dbReference type="ARBA" id="ARBA00023136"/>
    </source>
</evidence>
<dbReference type="SUPFAM" id="SSF57850">
    <property type="entry name" value="RING/U-box"/>
    <property type="match status" value="1"/>
</dbReference>
<evidence type="ECO:0000256" key="8">
    <source>
        <dbReference type="ARBA" id="ARBA00022723"/>
    </source>
</evidence>
<dbReference type="Pfam" id="PF13639">
    <property type="entry name" value="zf-RING_2"/>
    <property type="match status" value="1"/>
</dbReference>
<feature type="transmembrane region" description="Helical" evidence="18">
    <location>
        <begin position="48"/>
        <end position="73"/>
    </location>
</feature>
<dbReference type="GO" id="GO:0036503">
    <property type="term" value="P:ERAD pathway"/>
    <property type="evidence" value="ECO:0007669"/>
    <property type="project" value="TreeGrafter"/>
</dbReference>
<feature type="compositionally biased region" description="Low complexity" evidence="17">
    <location>
        <begin position="796"/>
        <end position="807"/>
    </location>
</feature>
<dbReference type="GO" id="GO:0043161">
    <property type="term" value="P:proteasome-mediated ubiquitin-dependent protein catabolic process"/>
    <property type="evidence" value="ECO:0007669"/>
    <property type="project" value="TreeGrafter"/>
</dbReference>
<keyword evidence="14 18" id="KW-0472">Membrane</keyword>
<dbReference type="PANTHER" id="PTHR22763:SF184">
    <property type="entry name" value="E3 UBIQUITIN-PROTEIN LIGASE SYNOVIOLIN"/>
    <property type="match status" value="1"/>
</dbReference>
<dbReference type="Pfam" id="PF25563">
    <property type="entry name" value="TPR_SYVN1_N"/>
    <property type="match status" value="1"/>
</dbReference>
<dbReference type="InterPro" id="IPR057992">
    <property type="entry name" value="TPR_SYVN1_N"/>
</dbReference>
<accession>A0A9P6LEV3</accession>
<dbReference type="GeneID" id="62167510"/>
<dbReference type="InterPro" id="IPR050731">
    <property type="entry name" value="HRD1_E3_ubiq-ligases"/>
</dbReference>
<dbReference type="GO" id="GO:0008270">
    <property type="term" value="F:zinc ion binding"/>
    <property type="evidence" value="ECO:0007669"/>
    <property type="project" value="UniProtKB-KW"/>
</dbReference>
<reference evidence="20" key="1">
    <citation type="submission" date="2020-03" db="EMBL/GenBank/DDBJ databases">
        <authorList>
            <person name="He L."/>
        </authorList>
    </citation>
    <scope>NUCLEOTIDE SEQUENCE</scope>
    <source>
        <strain evidence="20">CkLH20</strain>
    </source>
</reference>
<feature type="transmembrane region" description="Helical" evidence="18">
    <location>
        <begin position="296"/>
        <end position="316"/>
    </location>
</feature>
<feature type="region of interest" description="Disordered" evidence="17">
    <location>
        <begin position="243"/>
        <end position="262"/>
    </location>
</feature>
<reference evidence="20" key="2">
    <citation type="submission" date="2020-11" db="EMBL/GenBank/DDBJ databases">
        <title>Whole genome sequencing of Colletotrichum sp.</title>
        <authorList>
            <person name="Li H."/>
        </authorList>
    </citation>
    <scope>NUCLEOTIDE SEQUENCE</scope>
    <source>
        <strain evidence="20">CkLH20</strain>
    </source>
</reference>
<evidence type="ECO:0000256" key="15">
    <source>
        <dbReference type="PROSITE-ProRule" id="PRU00175"/>
    </source>
</evidence>
<dbReference type="GO" id="GO:0061630">
    <property type="term" value="F:ubiquitin protein ligase activity"/>
    <property type="evidence" value="ECO:0007669"/>
    <property type="project" value="UniProtKB-EC"/>
</dbReference>
<proteinExistence type="inferred from homology"/>
<feature type="compositionally biased region" description="Low complexity" evidence="17">
    <location>
        <begin position="454"/>
        <end position="465"/>
    </location>
</feature>
<evidence type="ECO:0000256" key="5">
    <source>
        <dbReference type="ARBA" id="ARBA00012483"/>
    </source>
</evidence>
<dbReference type="InterPro" id="IPR013083">
    <property type="entry name" value="Znf_RING/FYVE/PHD"/>
</dbReference>
<name>A0A9P6LEV3_9PEZI</name>
<feature type="region of interest" description="Disordered" evidence="17">
    <location>
        <begin position="441"/>
        <end position="465"/>
    </location>
</feature>
<keyword evidence="12" id="KW-0862">Zinc</keyword>
<comment type="subcellular location">
    <subcellularLocation>
        <location evidence="2">Endoplasmic reticulum membrane</location>
        <topology evidence="2">Multi-pass membrane protein</topology>
    </subcellularLocation>
</comment>
<comment type="catalytic activity">
    <reaction evidence="1">
        <text>S-ubiquitinyl-[E2 ubiquitin-conjugating enzyme]-L-cysteine + [acceptor protein]-L-lysine = [E2 ubiquitin-conjugating enzyme]-L-cysteine + N(6)-ubiquitinyl-[acceptor protein]-L-lysine.</text>
        <dbReference type="EC" id="2.3.2.27"/>
    </reaction>
</comment>
<keyword evidence="11" id="KW-0256">Endoplasmic reticulum</keyword>